<name>A0A9X1HTT9_9BACT</name>
<dbReference type="Proteomes" id="UP001139409">
    <property type="component" value="Unassembled WGS sequence"/>
</dbReference>
<gene>
    <name evidence="2" type="ORF">LDX50_11600</name>
    <name evidence="3" type="ORF">LDX50_17570</name>
    <name evidence="4" type="ORF">LDX50_23290</name>
</gene>
<dbReference type="EMBL" id="JAIXNE010000004">
    <property type="protein sequence ID" value="MCA6077820.1"/>
    <property type="molecule type" value="Genomic_DNA"/>
</dbReference>
<dbReference type="InterPro" id="IPR025665">
    <property type="entry name" value="Beta-barrel_OMP_2"/>
</dbReference>
<evidence type="ECO:0000313" key="3">
    <source>
        <dbReference type="EMBL" id="MCA6076692.1"/>
    </source>
</evidence>
<accession>A0A9X1HTT9</accession>
<protein>
    <submittedName>
        <fullName evidence="4">PorT family protein</fullName>
    </submittedName>
</protein>
<evidence type="ECO:0000313" key="5">
    <source>
        <dbReference type="Proteomes" id="UP001139409"/>
    </source>
</evidence>
<organism evidence="4 5">
    <name type="scientific">Fulvivirga sedimenti</name>
    <dbReference type="NCBI Taxonomy" id="2879465"/>
    <lineage>
        <taxon>Bacteria</taxon>
        <taxon>Pseudomonadati</taxon>
        <taxon>Bacteroidota</taxon>
        <taxon>Cytophagia</taxon>
        <taxon>Cytophagales</taxon>
        <taxon>Fulvivirgaceae</taxon>
        <taxon>Fulvivirga</taxon>
    </lineage>
</organism>
<evidence type="ECO:0000313" key="4">
    <source>
        <dbReference type="EMBL" id="MCA6077820.1"/>
    </source>
</evidence>
<reference evidence="4" key="1">
    <citation type="submission" date="2021-09" db="EMBL/GenBank/DDBJ databases">
        <title>Fulvivirga sp. isolated from coastal sediment.</title>
        <authorList>
            <person name="Yu H."/>
        </authorList>
    </citation>
    <scope>NUCLEOTIDE SEQUENCE</scope>
    <source>
        <strain evidence="4">1062</strain>
    </source>
</reference>
<dbReference type="EMBL" id="JAIXNE010000003">
    <property type="protein sequence ID" value="MCA6076692.1"/>
    <property type="molecule type" value="Genomic_DNA"/>
</dbReference>
<keyword evidence="5" id="KW-1185">Reference proteome</keyword>
<dbReference type="Pfam" id="PF13568">
    <property type="entry name" value="OMP_b-brl_2"/>
    <property type="match status" value="1"/>
</dbReference>
<dbReference type="EMBL" id="JAIXNE010000002">
    <property type="protein sequence ID" value="MCA6075515.1"/>
    <property type="molecule type" value="Genomic_DNA"/>
</dbReference>
<proteinExistence type="predicted"/>
<dbReference type="AlphaFoldDB" id="A0A9X1HTT9"/>
<sequence>MKRIILLTIVLAPILAFSQFRIGARLGPSLANFTGSEVKEWGEANVDPTAQIKFHLGLYLDYYLLDNLSIQPGIFYSAKGPKYEGQTEIYDFQTNEIMMADITYKKKLGYIDIPVLVHFHINGSISVFAGPQFSFLLSAKVKNDATQEVLDALGLEEDEDVKDFYRGFDLALPIGVAYELANGINLQLGYDIGLIDIAKGYDYDGGDGNDKYYKVKNGVLKLSVGYVIKDNRDD</sequence>
<evidence type="ECO:0000259" key="1">
    <source>
        <dbReference type="Pfam" id="PF13568"/>
    </source>
</evidence>
<evidence type="ECO:0000313" key="2">
    <source>
        <dbReference type="EMBL" id="MCA6075515.1"/>
    </source>
</evidence>
<comment type="caution">
    <text evidence="4">The sequence shown here is derived from an EMBL/GenBank/DDBJ whole genome shotgun (WGS) entry which is preliminary data.</text>
</comment>
<feature type="domain" description="Outer membrane protein beta-barrel" evidence="1">
    <location>
        <begin position="18"/>
        <end position="197"/>
    </location>
</feature>
<dbReference type="RefSeq" id="WP_225698615.1">
    <property type="nucleotide sequence ID" value="NZ_JAIXNE010000002.1"/>
</dbReference>